<dbReference type="CDD" id="cd12108">
    <property type="entry name" value="Hr-like"/>
    <property type="match status" value="1"/>
</dbReference>
<dbReference type="RefSeq" id="WP_235311372.1">
    <property type="nucleotide sequence ID" value="NZ_JAKGAS010000003.1"/>
</dbReference>
<dbReference type="Pfam" id="PF01814">
    <property type="entry name" value="Hemerythrin"/>
    <property type="match status" value="1"/>
</dbReference>
<name>A0ABS9D589_9ALTE</name>
<dbReference type="PANTHER" id="PTHR35585">
    <property type="entry name" value="HHE DOMAIN PROTEIN (AFU_ORTHOLOGUE AFUA_4G00730)"/>
    <property type="match status" value="1"/>
</dbReference>
<keyword evidence="3" id="KW-1185">Reference proteome</keyword>
<evidence type="ECO:0000259" key="1">
    <source>
        <dbReference type="Pfam" id="PF01814"/>
    </source>
</evidence>
<reference evidence="2 3" key="1">
    <citation type="submission" date="2022-01" db="EMBL/GenBank/DDBJ databases">
        <title>Paraglaciecola sp. G1-23.</title>
        <authorList>
            <person name="Jin M.S."/>
            <person name="Han D.M."/>
            <person name="Kim H.M."/>
            <person name="Jeon C.O."/>
        </authorList>
    </citation>
    <scope>NUCLEOTIDE SEQUENCE [LARGE SCALE GENOMIC DNA]</scope>
    <source>
        <strain evidence="2 3">G1-23</strain>
    </source>
</reference>
<dbReference type="InterPro" id="IPR012312">
    <property type="entry name" value="Hemerythrin-like"/>
</dbReference>
<sequence>MNIFNALKVDHEKQRLLMSALLETKAGSPNREEFFKDLKQNLAEHAIAEERYFYVPLIKTDQTVTVSRHGIAEHHDIDKLVAKLENTELSSPIWLKVMKELQHKVLHHLEEEELRFFQQAGKVLDQKQKLELADEYTAYMQAS</sequence>
<evidence type="ECO:0000313" key="2">
    <source>
        <dbReference type="EMBL" id="MCF2947839.1"/>
    </source>
</evidence>
<accession>A0ABS9D589</accession>
<organism evidence="2 3">
    <name type="scientific">Paraglaciecola algarum</name>
    <dbReference type="NCBI Taxonomy" id="3050085"/>
    <lineage>
        <taxon>Bacteria</taxon>
        <taxon>Pseudomonadati</taxon>
        <taxon>Pseudomonadota</taxon>
        <taxon>Gammaproteobacteria</taxon>
        <taxon>Alteromonadales</taxon>
        <taxon>Alteromonadaceae</taxon>
        <taxon>Paraglaciecola</taxon>
    </lineage>
</organism>
<gene>
    <name evidence="2" type="ORF">L0668_06960</name>
</gene>
<evidence type="ECO:0000313" key="3">
    <source>
        <dbReference type="Proteomes" id="UP001521137"/>
    </source>
</evidence>
<dbReference type="PANTHER" id="PTHR35585:SF1">
    <property type="entry name" value="HHE DOMAIN PROTEIN (AFU_ORTHOLOGUE AFUA_4G00730)"/>
    <property type="match status" value="1"/>
</dbReference>
<dbReference type="Proteomes" id="UP001521137">
    <property type="component" value="Unassembled WGS sequence"/>
</dbReference>
<protein>
    <submittedName>
        <fullName evidence="2">Hemerythrin domain-containing protein</fullName>
    </submittedName>
</protein>
<dbReference type="EMBL" id="JAKGAS010000003">
    <property type="protein sequence ID" value="MCF2947839.1"/>
    <property type="molecule type" value="Genomic_DNA"/>
</dbReference>
<proteinExistence type="predicted"/>
<feature type="domain" description="Hemerythrin-like" evidence="1">
    <location>
        <begin position="3"/>
        <end position="119"/>
    </location>
</feature>
<comment type="caution">
    <text evidence="2">The sequence shown here is derived from an EMBL/GenBank/DDBJ whole genome shotgun (WGS) entry which is preliminary data.</text>
</comment>